<reference evidence="1 2" key="1">
    <citation type="journal article" date="2016" name="Sci. Rep.">
        <title>Metabolic traits of an uncultured archaeal lineage -MSBL1- from brine pools of the Red Sea.</title>
        <authorList>
            <person name="Mwirichia R."/>
            <person name="Alam I."/>
            <person name="Rashid M."/>
            <person name="Vinu M."/>
            <person name="Ba-Alawi W."/>
            <person name="Anthony Kamau A."/>
            <person name="Kamanda Ngugi D."/>
            <person name="Goker M."/>
            <person name="Klenk H.P."/>
            <person name="Bajic V."/>
            <person name="Stingl U."/>
        </authorList>
    </citation>
    <scope>NUCLEOTIDE SEQUENCE [LARGE SCALE GENOMIC DNA]</scope>
    <source>
        <strain evidence="1">SCGC-AAA261G05</strain>
    </source>
</reference>
<evidence type="ECO:0000313" key="1">
    <source>
        <dbReference type="EMBL" id="KXB03576.1"/>
    </source>
</evidence>
<name>A0A133VAU9_9EURY</name>
<dbReference type="Proteomes" id="UP000070405">
    <property type="component" value="Unassembled WGS sequence"/>
</dbReference>
<dbReference type="Pfam" id="PF13578">
    <property type="entry name" value="Methyltransf_24"/>
    <property type="match status" value="1"/>
</dbReference>
<dbReference type="AlphaFoldDB" id="A0A133VAU9"/>
<evidence type="ECO:0000313" key="2">
    <source>
        <dbReference type="Proteomes" id="UP000070405"/>
    </source>
</evidence>
<evidence type="ECO:0008006" key="3">
    <source>
        <dbReference type="Google" id="ProtNLM"/>
    </source>
</evidence>
<dbReference type="EMBL" id="LHYA01000020">
    <property type="protein sequence ID" value="KXB03576.1"/>
    <property type="molecule type" value="Genomic_DNA"/>
</dbReference>
<organism evidence="1 2">
    <name type="scientific">candidate division MSBL1 archaeon SCGC-AAA261G05</name>
    <dbReference type="NCBI Taxonomy" id="1698276"/>
    <lineage>
        <taxon>Archaea</taxon>
        <taxon>Methanobacteriati</taxon>
        <taxon>Methanobacteriota</taxon>
        <taxon>candidate division MSBL1</taxon>
    </lineage>
</organism>
<protein>
    <recommendedName>
        <fullName evidence="3">Class I SAM-dependent methyltransferase</fullName>
    </recommendedName>
</protein>
<accession>A0A133VAU9</accession>
<dbReference type="Gene3D" id="3.40.50.150">
    <property type="entry name" value="Vaccinia Virus protein VP39"/>
    <property type="match status" value="1"/>
</dbReference>
<dbReference type="InterPro" id="IPR029063">
    <property type="entry name" value="SAM-dependent_MTases_sf"/>
</dbReference>
<keyword evidence="2" id="KW-1185">Reference proteome</keyword>
<proteinExistence type="predicted"/>
<comment type="caution">
    <text evidence="1">The sequence shown here is derived from an EMBL/GenBank/DDBJ whole genome shotgun (WGS) entry which is preliminary data.</text>
</comment>
<sequence>MTNDFIGRIRTALEEGGVLKLAKRGFSRVLNLGIRVYNALVVFVTGGKKYSYSSSDSPELLEVKQRSEKRTDISDHLIPLFIESLEVDPDVIVELGVRGGESTFVFERVARLCGSVLISVDVEDCSDVSSYDRWHFVQMDDVEFVKVFDEWCTERQIEPNIDVLFVDTSHLYDHTLQEIRHWFPYLSDGSKAFFHDTNLTNFYLRRDFTIGRGWDNNRGVIRALEDCLDKKFDEKKEFIEFVGGWLIKHDPYCNGFTELVKIRETSKMRRNFSGDN</sequence>
<gene>
    <name evidence="1" type="ORF">AKJ47_01985</name>
</gene>
<dbReference type="SUPFAM" id="SSF53335">
    <property type="entry name" value="S-adenosyl-L-methionine-dependent methyltransferases"/>
    <property type="match status" value="1"/>
</dbReference>